<feature type="compositionally biased region" description="Basic and acidic residues" evidence="1">
    <location>
        <begin position="40"/>
        <end position="56"/>
    </location>
</feature>
<sequence length="555" mass="61662">MPAAKGKSQTFHRYRPASEYDDATLAQKREYWRNKKREQRARLSEQRGKPQQDIQKEKIPYLYVSAGVNASLSDSTLSPPFQKKDDLYHRTSKTEHRSSDSAASQKEDWLETKNVNTVLCNLQPTSCPVVAPEDKGGAVLIQGPTVMSVSTVVTTPTSSQSRPSTSSSGPIVRVTSITNGSSIKTEPQPCASMQGELVPKTQLKAKDLSAGHITASDLMLSTSHSPVSSKRKDRTGPQSQTKSALVTMQRAEGFCSTQLSLESEEEKAAKRREHWRIKKREQRAKLAQVKEGTQSRDVIPHKLAAHKVGLVASSGLPSQLVLSQKQCAVRVKVPFPAVRQETAKLQSGLSSVAAANLQIDQVKAQNYVNRIAPTAFTAFHINSVKKSAEPQRSLSFLNHSFPRGIARCKTPRQRLIDLQKNFMNQRNLRYKSPFMASVFPTTAIPKIDPKDTPEQIIAKRREYWRVKKREQRAKLSLEMRTRAREKDSLIRRVKRYQQILADMRKARALAHSTGSGPNPASETIGGFIKEDGTLTANVPKGLKNPNTAGVLLSVR</sequence>
<dbReference type="OrthoDB" id="8962639at2759"/>
<evidence type="ECO:0000313" key="2">
    <source>
        <dbReference type="Proteomes" id="UP000192220"/>
    </source>
</evidence>
<feature type="region of interest" description="Disordered" evidence="1">
    <location>
        <begin position="36"/>
        <end position="56"/>
    </location>
</feature>
<dbReference type="InParanoid" id="A0A2I4D6A4"/>
<feature type="compositionally biased region" description="Low complexity" evidence="1">
    <location>
        <begin position="154"/>
        <end position="170"/>
    </location>
</feature>
<evidence type="ECO:0000313" key="3">
    <source>
        <dbReference type="RefSeq" id="XP_013887772.1"/>
    </source>
</evidence>
<accession>A0A2I4D6A4</accession>
<feature type="compositionally biased region" description="Polar residues" evidence="1">
    <location>
        <begin position="236"/>
        <end position="245"/>
    </location>
</feature>
<protein>
    <submittedName>
        <fullName evidence="3">Uncharacterized protein si:dkey-28a3.2</fullName>
    </submittedName>
</protein>
<feature type="region of interest" description="Disordered" evidence="1">
    <location>
        <begin position="1"/>
        <end position="22"/>
    </location>
</feature>
<dbReference type="KEGG" id="alim:106535333"/>
<name>A0A2I4D6A4_AUSLI</name>
<feature type="region of interest" description="Disordered" evidence="1">
    <location>
        <begin position="216"/>
        <end position="245"/>
    </location>
</feature>
<feature type="region of interest" description="Disordered" evidence="1">
    <location>
        <begin position="154"/>
        <end position="173"/>
    </location>
</feature>
<keyword evidence="2" id="KW-1185">Reference proteome</keyword>
<dbReference type="RefSeq" id="XP_013887772.1">
    <property type="nucleotide sequence ID" value="XM_014032318.1"/>
</dbReference>
<proteinExistence type="predicted"/>
<organism evidence="2 3">
    <name type="scientific">Austrofundulus limnaeus</name>
    <name type="common">Annual killifish</name>
    <dbReference type="NCBI Taxonomy" id="52670"/>
    <lineage>
        <taxon>Eukaryota</taxon>
        <taxon>Metazoa</taxon>
        <taxon>Chordata</taxon>
        <taxon>Craniata</taxon>
        <taxon>Vertebrata</taxon>
        <taxon>Euteleostomi</taxon>
        <taxon>Actinopterygii</taxon>
        <taxon>Neopterygii</taxon>
        <taxon>Teleostei</taxon>
        <taxon>Neoteleostei</taxon>
        <taxon>Acanthomorphata</taxon>
        <taxon>Ovalentaria</taxon>
        <taxon>Atherinomorphae</taxon>
        <taxon>Cyprinodontiformes</taxon>
        <taxon>Rivulidae</taxon>
        <taxon>Austrofundulus</taxon>
    </lineage>
</organism>
<feature type="compositionally biased region" description="Polar residues" evidence="1">
    <location>
        <begin position="219"/>
        <end position="228"/>
    </location>
</feature>
<reference evidence="3" key="1">
    <citation type="submission" date="2025-08" db="UniProtKB">
        <authorList>
            <consortium name="RefSeq"/>
        </authorList>
    </citation>
    <scope>IDENTIFICATION</scope>
</reference>
<dbReference type="AlphaFoldDB" id="A0A2I4D6A4"/>
<dbReference type="Proteomes" id="UP000192220">
    <property type="component" value="Unplaced"/>
</dbReference>
<evidence type="ECO:0000256" key="1">
    <source>
        <dbReference type="SAM" id="MobiDB-lite"/>
    </source>
</evidence>
<gene>
    <name evidence="3" type="primary">si:dkey-28a3.2</name>
</gene>